<keyword evidence="3" id="KW-1185">Reference proteome</keyword>
<feature type="domain" description="Antitoxin FitA-like ribbon-helix-helix" evidence="1">
    <location>
        <begin position="5"/>
        <end position="40"/>
    </location>
</feature>
<accession>A0A1H3PCI7</accession>
<dbReference type="InterPro" id="IPR010985">
    <property type="entry name" value="Ribbon_hlx_hlx"/>
</dbReference>
<dbReference type="InterPro" id="IPR053853">
    <property type="entry name" value="FitA-like_RHH"/>
</dbReference>
<organism evidence="2 3">
    <name type="scientific">Geodermatophilus africanus</name>
    <dbReference type="NCBI Taxonomy" id="1137993"/>
    <lineage>
        <taxon>Bacteria</taxon>
        <taxon>Bacillati</taxon>
        <taxon>Actinomycetota</taxon>
        <taxon>Actinomycetes</taxon>
        <taxon>Geodermatophilales</taxon>
        <taxon>Geodermatophilaceae</taxon>
        <taxon>Geodermatophilus</taxon>
    </lineage>
</organism>
<proteinExistence type="predicted"/>
<dbReference type="Pfam" id="PF22513">
    <property type="entry name" value="FitA-like_RHH"/>
    <property type="match status" value="1"/>
</dbReference>
<protein>
    <recommendedName>
        <fullName evidence="1">Antitoxin FitA-like ribbon-helix-helix domain-containing protein</fullName>
    </recommendedName>
</protein>
<dbReference type="AlphaFoldDB" id="A0A1H3PCI7"/>
<evidence type="ECO:0000259" key="1">
    <source>
        <dbReference type="Pfam" id="PF22513"/>
    </source>
</evidence>
<evidence type="ECO:0000313" key="2">
    <source>
        <dbReference type="EMBL" id="SDY98109.1"/>
    </source>
</evidence>
<dbReference type="STRING" id="1137993.SAMN05660209_04263"/>
<dbReference type="EMBL" id="FNOT01000015">
    <property type="protein sequence ID" value="SDY98109.1"/>
    <property type="molecule type" value="Genomic_DNA"/>
</dbReference>
<reference evidence="3" key="1">
    <citation type="submission" date="2016-10" db="EMBL/GenBank/DDBJ databases">
        <authorList>
            <person name="Varghese N."/>
            <person name="Submissions S."/>
        </authorList>
    </citation>
    <scope>NUCLEOTIDE SEQUENCE [LARGE SCALE GENOMIC DNA]</scope>
    <source>
        <strain evidence="3">DSM 45422</strain>
    </source>
</reference>
<name>A0A1H3PCI7_9ACTN</name>
<gene>
    <name evidence="2" type="ORF">SAMN05660209_04263</name>
</gene>
<sequence>MPKMLQVRHVPDELHAVLRERAAESGLSLSEFVLRELQAVAARPSKAQVLARAARRGGRLPFDEAVAAVDAGREGRT</sequence>
<dbReference type="Proteomes" id="UP000198921">
    <property type="component" value="Unassembled WGS sequence"/>
</dbReference>
<dbReference type="GO" id="GO:0006355">
    <property type="term" value="P:regulation of DNA-templated transcription"/>
    <property type="evidence" value="ECO:0007669"/>
    <property type="project" value="InterPro"/>
</dbReference>
<evidence type="ECO:0000313" key="3">
    <source>
        <dbReference type="Proteomes" id="UP000198921"/>
    </source>
</evidence>
<dbReference type="SUPFAM" id="SSF47598">
    <property type="entry name" value="Ribbon-helix-helix"/>
    <property type="match status" value="1"/>
</dbReference>